<evidence type="ECO:0000313" key="2">
    <source>
        <dbReference type="Proteomes" id="UP000265800"/>
    </source>
</evidence>
<dbReference type="Proteomes" id="UP000265800">
    <property type="component" value="Unassembled WGS sequence"/>
</dbReference>
<accession>A0A399EMP8</accession>
<dbReference type="EMBL" id="QWKZ01000063">
    <property type="protein sequence ID" value="RIH84319.1"/>
    <property type="molecule type" value="Genomic_DNA"/>
</dbReference>
<gene>
    <name evidence="1" type="ORF">Mlute_01930</name>
</gene>
<dbReference type="AlphaFoldDB" id="A0A399EMP8"/>
<reference evidence="1 2" key="1">
    <citation type="submission" date="2018-08" db="EMBL/GenBank/DDBJ databases">
        <title>Meiothermus luteus KCTC 52599 genome sequencing project.</title>
        <authorList>
            <person name="Da Costa M.S."/>
            <person name="Albuquerque L."/>
            <person name="Raposo P."/>
            <person name="Froufe H.J.C."/>
            <person name="Barroso C.S."/>
            <person name="Egas C."/>
        </authorList>
    </citation>
    <scope>NUCLEOTIDE SEQUENCE [LARGE SCALE GENOMIC DNA]</scope>
    <source>
        <strain evidence="1 2">KCTC 52599</strain>
    </source>
</reference>
<name>A0A399EMP8_9DEIN</name>
<organism evidence="1 2">
    <name type="scientific">Meiothermus luteus</name>
    <dbReference type="NCBI Taxonomy" id="2026184"/>
    <lineage>
        <taxon>Bacteria</taxon>
        <taxon>Thermotogati</taxon>
        <taxon>Deinococcota</taxon>
        <taxon>Deinococci</taxon>
        <taxon>Thermales</taxon>
        <taxon>Thermaceae</taxon>
        <taxon>Meiothermus</taxon>
    </lineage>
</organism>
<dbReference type="RefSeq" id="WP_119360503.1">
    <property type="nucleotide sequence ID" value="NZ_QWKZ01000063.1"/>
</dbReference>
<protein>
    <recommendedName>
        <fullName evidence="3">DUF2089 domain-containing protein</fullName>
    </recommendedName>
</protein>
<dbReference type="OrthoDB" id="27243at2"/>
<proteinExistence type="predicted"/>
<evidence type="ECO:0000313" key="1">
    <source>
        <dbReference type="EMBL" id="RIH84319.1"/>
    </source>
</evidence>
<evidence type="ECO:0008006" key="3">
    <source>
        <dbReference type="Google" id="ProtNLM"/>
    </source>
</evidence>
<comment type="caution">
    <text evidence="1">The sequence shown here is derived from an EMBL/GenBank/DDBJ whole genome shotgun (WGS) entry which is preliminary data.</text>
</comment>
<sequence>MNDKERVMRMFKEGKVSLQEALRLLEAIQSFDTYTSPTPKGSAQMVRISIDGEEVKVKVNLPVSLARFAAHFIPPEAKEQLSAQGIEIAGLLDMLKNELPEGRLVDMEISESEAKIPMRVVIEVA</sequence>
<keyword evidence="2" id="KW-1185">Reference proteome</keyword>